<dbReference type="AlphaFoldDB" id="A0A4R3VJ77"/>
<evidence type="ECO:0000313" key="3">
    <source>
        <dbReference type="Proteomes" id="UP000295110"/>
    </source>
</evidence>
<dbReference type="EMBL" id="SMBU01000001">
    <property type="protein sequence ID" value="TCV04451.1"/>
    <property type="molecule type" value="Genomic_DNA"/>
</dbReference>
<dbReference type="Pfam" id="PF09948">
    <property type="entry name" value="PpoB2"/>
    <property type="match status" value="1"/>
</dbReference>
<dbReference type="InterPro" id="IPR018688">
    <property type="entry name" value="PpoB2-like"/>
</dbReference>
<feature type="transmembrane region" description="Helical" evidence="1">
    <location>
        <begin position="155"/>
        <end position="174"/>
    </location>
</feature>
<sequence length="273" mass="29498">MPMPDASLLGGSHGARWTRHRRVFLPVWLALVLLAWTLLWAWSLSPHARYLDHGGWTGPLADLCRTLPGGGWWLPTALAALAWLLMCIAMMLPTTLPLFDVFERVTAGRADRGLLLGLLGAGYLAVWGGFGLLAHGAHEALLAGVARLPWLADRAAWIGVATLAGAGAFQFSALKYRCLEQCRTPLSFVMAHWRGGSPRWQAWALGAHHGLFCIGCCWALMLLMFVVGMGHLGWMLVLAAVMAAEKNLPGGRRLSAPLGWALLAAAVLLAMRA</sequence>
<dbReference type="Proteomes" id="UP000295110">
    <property type="component" value="Unassembled WGS sequence"/>
</dbReference>
<feature type="transmembrane region" description="Helical" evidence="1">
    <location>
        <begin position="113"/>
        <end position="135"/>
    </location>
</feature>
<feature type="transmembrane region" description="Helical" evidence="1">
    <location>
        <begin position="254"/>
        <end position="271"/>
    </location>
</feature>
<feature type="transmembrane region" description="Helical" evidence="1">
    <location>
        <begin position="211"/>
        <end position="234"/>
    </location>
</feature>
<keyword evidence="1" id="KW-1133">Transmembrane helix</keyword>
<accession>A0A4R3VJ77</accession>
<reference evidence="2 3" key="1">
    <citation type="submission" date="2019-03" db="EMBL/GenBank/DDBJ databases">
        <title>Genomic Encyclopedia of Type Strains, Phase IV (KMG-IV): sequencing the most valuable type-strain genomes for metagenomic binning, comparative biology and taxonomic classification.</title>
        <authorList>
            <person name="Goeker M."/>
        </authorList>
    </citation>
    <scope>NUCLEOTIDE SEQUENCE [LARGE SCALE GENOMIC DNA]</scope>
    <source>
        <strain evidence="2 3">DSM 654</strain>
    </source>
</reference>
<name>A0A4R3VJ77_ROSSA</name>
<feature type="transmembrane region" description="Helical" evidence="1">
    <location>
        <begin position="72"/>
        <end position="92"/>
    </location>
</feature>
<keyword evidence="3" id="KW-1185">Reference proteome</keyword>
<dbReference type="RefSeq" id="WP_243655527.1">
    <property type="nucleotide sequence ID" value="NZ_CBCSGL010000004.1"/>
</dbReference>
<keyword evidence="1" id="KW-0472">Membrane</keyword>
<evidence type="ECO:0000256" key="1">
    <source>
        <dbReference type="SAM" id="Phobius"/>
    </source>
</evidence>
<comment type="caution">
    <text evidence="2">The sequence shown here is derived from an EMBL/GenBank/DDBJ whole genome shotgun (WGS) entry which is preliminary data.</text>
</comment>
<evidence type="ECO:0000313" key="2">
    <source>
        <dbReference type="EMBL" id="TCV04451.1"/>
    </source>
</evidence>
<feature type="transmembrane region" description="Helical" evidence="1">
    <location>
        <begin position="23"/>
        <end position="42"/>
    </location>
</feature>
<gene>
    <name evidence="2" type="ORF">EV671_1001207</name>
</gene>
<protein>
    <submittedName>
        <fullName evidence="2">Putative metal-binding membrane protein</fullName>
    </submittedName>
</protein>
<proteinExistence type="predicted"/>
<organism evidence="2 3">
    <name type="scientific">Roseateles saccharophilus</name>
    <name type="common">Pseudomonas saccharophila</name>
    <dbReference type="NCBI Taxonomy" id="304"/>
    <lineage>
        <taxon>Bacteria</taxon>
        <taxon>Pseudomonadati</taxon>
        <taxon>Pseudomonadota</taxon>
        <taxon>Betaproteobacteria</taxon>
        <taxon>Burkholderiales</taxon>
        <taxon>Sphaerotilaceae</taxon>
        <taxon>Roseateles</taxon>
    </lineage>
</organism>
<keyword evidence="1" id="KW-0812">Transmembrane</keyword>